<dbReference type="SUPFAM" id="SSF51412">
    <property type="entry name" value="Inosine monophosphate dehydrogenase (IMPDH)"/>
    <property type="match status" value="1"/>
</dbReference>
<evidence type="ECO:0000313" key="4">
    <source>
        <dbReference type="EMBL" id="KUZ85274.1"/>
    </source>
</evidence>
<gene>
    <name evidence="4" type="ORF">WI38_24725</name>
</gene>
<keyword evidence="2" id="KW-0288">FMN</keyword>
<dbReference type="InterPro" id="IPR004136">
    <property type="entry name" value="NMO"/>
</dbReference>
<evidence type="ECO:0000256" key="1">
    <source>
        <dbReference type="ARBA" id="ARBA00022630"/>
    </source>
</evidence>
<dbReference type="PANTHER" id="PTHR32332:SF31">
    <property type="entry name" value="2-NITROPROPANE DIOXYGENASE FAMILY, PUTATIVE (AFU_ORTHOLOGUE AFUA_2G09850)-RELATED"/>
    <property type="match status" value="1"/>
</dbReference>
<proteinExistence type="predicted"/>
<dbReference type="RefSeq" id="WP_059613211.1">
    <property type="nucleotide sequence ID" value="NZ_CP013370.1"/>
</dbReference>
<organism evidence="4 5">
    <name type="scientific">Burkholderia ubonensis</name>
    <dbReference type="NCBI Taxonomy" id="101571"/>
    <lineage>
        <taxon>Bacteria</taxon>
        <taxon>Pseudomonadati</taxon>
        <taxon>Pseudomonadota</taxon>
        <taxon>Betaproteobacteria</taxon>
        <taxon>Burkholderiales</taxon>
        <taxon>Burkholderiaceae</taxon>
        <taxon>Burkholderia</taxon>
        <taxon>Burkholderia cepacia complex</taxon>
    </lineage>
</organism>
<dbReference type="SMART" id="SM01240">
    <property type="entry name" value="IMPDH"/>
    <property type="match status" value="1"/>
</dbReference>
<evidence type="ECO:0000256" key="3">
    <source>
        <dbReference type="ARBA" id="ARBA00023002"/>
    </source>
</evidence>
<sequence length="328" mass="34490">MTTITSPITQLFGIRYPVVLAPMGGVSGGRLAGAVSRAGGLGLVGASYGDPDWMRAELGLMSDVDAPWGVGLVMFTVEKNMQLLDLALSYRPKVVALSFGDPNLFVGRIKDQGALAVVQVHDVDQALLAVDAGADALIVQGAEAGGHSLRRALFPLLPAVRDAVGDAYPLIAAGGIADGRGGAAALALGANAVMVGTRFVATDESLATPKMRQRLIDSTEKDTVRTRAFDLVRGIEWPAEYSGRAIANDFSAQWVGRERELPGAPAAVREAYLQAVRDDDVGTRAIWAGEVSDLVRDVRPAADVVRGIAHDTARHLTQLGEAFQPETA</sequence>
<dbReference type="PANTHER" id="PTHR32332">
    <property type="entry name" value="2-NITROPROPANE DIOXYGENASE"/>
    <property type="match status" value="1"/>
</dbReference>
<dbReference type="GO" id="GO:0018580">
    <property type="term" value="F:nitronate monooxygenase activity"/>
    <property type="evidence" value="ECO:0007669"/>
    <property type="project" value="InterPro"/>
</dbReference>
<dbReference type="AlphaFoldDB" id="A0A102HHT0"/>
<keyword evidence="1" id="KW-0285">Flavoprotein</keyword>
<keyword evidence="4" id="KW-0223">Dioxygenase</keyword>
<keyword evidence="3" id="KW-0560">Oxidoreductase</keyword>
<name>A0A102HHT0_9BURK</name>
<evidence type="ECO:0000256" key="2">
    <source>
        <dbReference type="ARBA" id="ARBA00022643"/>
    </source>
</evidence>
<dbReference type="InterPro" id="IPR013785">
    <property type="entry name" value="Aldolase_TIM"/>
</dbReference>
<comment type="caution">
    <text evidence="4">The sequence shown here is derived from an EMBL/GenBank/DDBJ whole genome shotgun (WGS) entry which is preliminary data.</text>
</comment>
<protein>
    <submittedName>
        <fullName evidence="4">2-nitropropane dioxygenase</fullName>
    </submittedName>
</protein>
<dbReference type="Gene3D" id="3.20.20.70">
    <property type="entry name" value="Aldolase class I"/>
    <property type="match status" value="1"/>
</dbReference>
<dbReference type="Proteomes" id="UP000065521">
    <property type="component" value="Unassembled WGS sequence"/>
</dbReference>
<dbReference type="Pfam" id="PF03060">
    <property type="entry name" value="NMO"/>
    <property type="match status" value="2"/>
</dbReference>
<evidence type="ECO:0000313" key="5">
    <source>
        <dbReference type="Proteomes" id="UP000065521"/>
    </source>
</evidence>
<dbReference type="CDD" id="cd04730">
    <property type="entry name" value="NPD_like"/>
    <property type="match status" value="1"/>
</dbReference>
<dbReference type="GO" id="GO:0051213">
    <property type="term" value="F:dioxygenase activity"/>
    <property type="evidence" value="ECO:0007669"/>
    <property type="project" value="UniProtKB-KW"/>
</dbReference>
<reference evidence="4 5" key="1">
    <citation type="submission" date="2015-11" db="EMBL/GenBank/DDBJ databases">
        <title>Expanding the genomic diversity of Burkholderia species for the development of highly accurate diagnostics.</title>
        <authorList>
            <person name="Sahl J."/>
            <person name="Keim P."/>
            <person name="Wagner D."/>
        </authorList>
    </citation>
    <scope>NUCLEOTIDE SEQUENCE [LARGE SCALE GENOMIC DNA]</scope>
    <source>
        <strain evidence="4 5">RF32-BP4</strain>
    </source>
</reference>
<dbReference type="EMBL" id="LOTN01000052">
    <property type="protein sequence ID" value="KUZ85274.1"/>
    <property type="molecule type" value="Genomic_DNA"/>
</dbReference>
<accession>A0A102HHT0</accession>